<comment type="caution">
    <text evidence="8">The sequence shown here is derived from an EMBL/GenBank/DDBJ whole genome shotgun (WGS) entry which is preliminary data.</text>
</comment>
<feature type="domain" description="SusD-like N-terminal" evidence="7">
    <location>
        <begin position="86"/>
        <end position="205"/>
    </location>
</feature>
<dbReference type="Pfam" id="PF07980">
    <property type="entry name" value="SusD_RagB"/>
    <property type="match status" value="1"/>
</dbReference>
<accession>A0ABP8LP52</accession>
<name>A0ABP8LP52_9BACT</name>
<dbReference type="InterPro" id="IPR012944">
    <property type="entry name" value="SusD_RagB_dom"/>
</dbReference>
<keyword evidence="5" id="KW-0998">Cell outer membrane</keyword>
<evidence type="ECO:0000256" key="3">
    <source>
        <dbReference type="ARBA" id="ARBA00022729"/>
    </source>
</evidence>
<keyword evidence="3" id="KW-0732">Signal</keyword>
<dbReference type="InterPro" id="IPR011990">
    <property type="entry name" value="TPR-like_helical_dom_sf"/>
</dbReference>
<organism evidence="8 9">
    <name type="scientific">Ravibacter arvi</name>
    <dbReference type="NCBI Taxonomy" id="2051041"/>
    <lineage>
        <taxon>Bacteria</taxon>
        <taxon>Pseudomonadati</taxon>
        <taxon>Bacteroidota</taxon>
        <taxon>Cytophagia</taxon>
        <taxon>Cytophagales</taxon>
        <taxon>Spirosomataceae</taxon>
        <taxon>Ravibacter</taxon>
    </lineage>
</organism>
<reference evidence="9" key="1">
    <citation type="journal article" date="2019" name="Int. J. Syst. Evol. Microbiol.">
        <title>The Global Catalogue of Microorganisms (GCM) 10K type strain sequencing project: providing services to taxonomists for standard genome sequencing and annotation.</title>
        <authorList>
            <consortium name="The Broad Institute Genomics Platform"/>
            <consortium name="The Broad Institute Genome Sequencing Center for Infectious Disease"/>
            <person name="Wu L."/>
            <person name="Ma J."/>
        </authorList>
    </citation>
    <scope>NUCLEOTIDE SEQUENCE [LARGE SCALE GENOMIC DNA]</scope>
    <source>
        <strain evidence="9">JCM 31920</strain>
    </source>
</reference>
<protein>
    <submittedName>
        <fullName evidence="8">RagB/SusD family nutrient uptake outer membrane protein</fullName>
    </submittedName>
</protein>
<evidence type="ECO:0000256" key="5">
    <source>
        <dbReference type="ARBA" id="ARBA00023237"/>
    </source>
</evidence>
<evidence type="ECO:0000256" key="4">
    <source>
        <dbReference type="ARBA" id="ARBA00023136"/>
    </source>
</evidence>
<feature type="domain" description="RagB/SusD" evidence="6">
    <location>
        <begin position="352"/>
        <end position="524"/>
    </location>
</feature>
<dbReference type="Proteomes" id="UP001501508">
    <property type="component" value="Unassembled WGS sequence"/>
</dbReference>
<keyword evidence="9" id="KW-1185">Reference proteome</keyword>
<comment type="subcellular location">
    <subcellularLocation>
        <location evidence="1">Cell outer membrane</location>
    </subcellularLocation>
</comment>
<evidence type="ECO:0000256" key="1">
    <source>
        <dbReference type="ARBA" id="ARBA00004442"/>
    </source>
</evidence>
<evidence type="ECO:0000256" key="2">
    <source>
        <dbReference type="ARBA" id="ARBA00006275"/>
    </source>
</evidence>
<dbReference type="Pfam" id="PF14322">
    <property type="entry name" value="SusD-like_3"/>
    <property type="match status" value="1"/>
</dbReference>
<sequence>MSCQGFLETEPLSFTAVDNFYKSASDAETALRGCYSRVLNSYSVGGRGGIFYVADIGTDELIGNPYSTPDAGSNMDQFIFGRVVKSNINMRDTWSAMYNSIYAINNLLGQLPGITMEEGQRKRIEAEASFLRGWHYFYMGMMFGGVPLYTAVPHHPEQARSSLEEVMNQAIADLRLAYDRLPDETVSTPGMATKWAAAGYLAKLYCYLASSKISGTGRDLQFELNSYEWVPEQEFYQKAEILLEEIVTKSGLKLTRDYRTLFLEGAREQQREELLFTFLPSDQMRVGFGLNYYLLPVGYYGNGWGTCRPTYEAFARYDTLLDARAKWVLGGMGTEATVLTIEGKNYTRPTELKLANGVPYDGDYNITKFRMISSAVRSTDVYLGYYPLLRLADIYLLWAEARANSQGAEAGREILKTVRSRALRTGSAENLAKIQARYRKTDFIEELLDERSRELGYEQQRKFDLVRFNRYLSTIKSLSTTVGVWNGLAAGQLKNNLTPHQIWMPIPEEDEIINANLLPNNPGY</sequence>
<dbReference type="InterPro" id="IPR033985">
    <property type="entry name" value="SusD-like_N"/>
</dbReference>
<dbReference type="Gene3D" id="1.25.40.390">
    <property type="match status" value="1"/>
</dbReference>
<evidence type="ECO:0000313" key="8">
    <source>
        <dbReference type="EMBL" id="GAA4431759.1"/>
    </source>
</evidence>
<dbReference type="SUPFAM" id="SSF48452">
    <property type="entry name" value="TPR-like"/>
    <property type="match status" value="1"/>
</dbReference>
<proteinExistence type="inferred from homology"/>
<evidence type="ECO:0000259" key="6">
    <source>
        <dbReference type="Pfam" id="PF07980"/>
    </source>
</evidence>
<comment type="similarity">
    <text evidence="2">Belongs to the SusD family.</text>
</comment>
<evidence type="ECO:0000259" key="7">
    <source>
        <dbReference type="Pfam" id="PF14322"/>
    </source>
</evidence>
<dbReference type="EMBL" id="BAABEY010000001">
    <property type="protein sequence ID" value="GAA4431759.1"/>
    <property type="molecule type" value="Genomic_DNA"/>
</dbReference>
<evidence type="ECO:0000313" key="9">
    <source>
        <dbReference type="Proteomes" id="UP001501508"/>
    </source>
</evidence>
<gene>
    <name evidence="8" type="ORF">GCM10023091_03000</name>
</gene>
<keyword evidence="4" id="KW-0472">Membrane</keyword>